<feature type="domain" description="Ricin B lectin" evidence="3">
    <location>
        <begin position="430"/>
        <end position="563"/>
    </location>
</feature>
<dbReference type="RefSeq" id="WP_121840656.1">
    <property type="nucleotide sequence ID" value="NZ_ML014856.1"/>
</dbReference>
<evidence type="ECO:0000259" key="3">
    <source>
        <dbReference type="SMART" id="SM00458"/>
    </source>
</evidence>
<evidence type="ECO:0000256" key="1">
    <source>
        <dbReference type="SAM" id="Coils"/>
    </source>
</evidence>
<proteinExistence type="predicted"/>
<evidence type="ECO:0000313" key="5">
    <source>
        <dbReference type="Proteomes" id="UP000281474"/>
    </source>
</evidence>
<dbReference type="EMBL" id="QZEI01000107">
    <property type="protein sequence ID" value="RLV58020.1"/>
    <property type="molecule type" value="Genomic_DNA"/>
</dbReference>
<keyword evidence="1" id="KW-0175">Coiled coil</keyword>
<keyword evidence="2" id="KW-0732">Signal</keyword>
<dbReference type="Gene3D" id="2.80.10.50">
    <property type="match status" value="1"/>
</dbReference>
<dbReference type="Proteomes" id="UP000281474">
    <property type="component" value="Unassembled WGS sequence"/>
</dbReference>
<protein>
    <recommendedName>
        <fullName evidence="3">Ricin B lectin domain-containing protein</fullName>
    </recommendedName>
</protein>
<dbReference type="Pfam" id="PF00652">
    <property type="entry name" value="Ricin_B_lectin"/>
    <property type="match status" value="1"/>
</dbReference>
<dbReference type="AlphaFoldDB" id="A0A3L8PRJ2"/>
<organism evidence="4 5">
    <name type="scientific">Parashewanella curva</name>
    <dbReference type="NCBI Taxonomy" id="2338552"/>
    <lineage>
        <taxon>Bacteria</taxon>
        <taxon>Pseudomonadati</taxon>
        <taxon>Pseudomonadota</taxon>
        <taxon>Gammaproteobacteria</taxon>
        <taxon>Alteromonadales</taxon>
        <taxon>Shewanellaceae</taxon>
        <taxon>Parashewanella</taxon>
    </lineage>
</organism>
<evidence type="ECO:0000256" key="2">
    <source>
        <dbReference type="SAM" id="SignalP"/>
    </source>
</evidence>
<dbReference type="SUPFAM" id="SSF50370">
    <property type="entry name" value="Ricin B-like lectins"/>
    <property type="match status" value="1"/>
</dbReference>
<dbReference type="InterPro" id="IPR000772">
    <property type="entry name" value="Ricin_B_lectin"/>
</dbReference>
<dbReference type="InterPro" id="IPR035992">
    <property type="entry name" value="Ricin_B-like_lectins"/>
</dbReference>
<dbReference type="OrthoDB" id="9809583at2"/>
<evidence type="ECO:0000313" key="4">
    <source>
        <dbReference type="EMBL" id="RLV58020.1"/>
    </source>
</evidence>
<feature type="chain" id="PRO_5017970819" description="Ricin B lectin domain-containing protein" evidence="2">
    <location>
        <begin position="29"/>
        <end position="564"/>
    </location>
</feature>
<sequence length="564" mass="62611">MLKPTTKKFKLNAILLSTLPLLGAQAYATDTDTNTVKTCQTMQDSGEVTQYNHFIEPIRHTFDNFKSRYGSAAFGNDSIESHLYQRGWATFYKGNGDNINSVKWYGVFRVAYKDRAAAASIADGIALRDSLLKTNFKLDMKGETQSLNGSKGGAFSQLSIEDSRQFIGVPKATLKEHWIMNIPEDVTPNISQHPDIKIEKNPDYLNTLTGVIHTYIIEYSANLPQTCIHDVISSYKNDVPLFVSTTPILGEKPNSVTKITWNYIIPDEIGAGPAGHRLIQRQANVDSPQSLSYRVRGKEGRSFTGKVINGLEFDVPTPGPNKGFTISMGLFADKLADTPTLKPVTETVKKVVSLTAKNTELQRSLETETTFKNQERERAERLTTQLDTATAKAVQLTLKNQNLKQTADRIAGHLETAEKRVLELTTFYNKAEFQLTNPSSRKCIDVRESGLGNNTNVILYHCHGNKNQKWVYNEVSGQIKTTLGNQCLDVGGTPQSGTNLQTMTCLPFGHNNMKNQSFTIDGNLIKLRSNTNLVIDSIGNHNGANVIIHNQFGGSTTQVWNQKK</sequence>
<gene>
    <name evidence="4" type="ORF">D5018_19485</name>
</gene>
<dbReference type="SMART" id="SM00458">
    <property type="entry name" value="RICIN"/>
    <property type="match status" value="1"/>
</dbReference>
<feature type="coiled-coil region" evidence="1">
    <location>
        <begin position="372"/>
        <end position="420"/>
    </location>
</feature>
<keyword evidence="5" id="KW-1185">Reference proteome</keyword>
<dbReference type="PROSITE" id="PS50231">
    <property type="entry name" value="RICIN_B_LECTIN"/>
    <property type="match status" value="1"/>
</dbReference>
<name>A0A3L8PRJ2_9GAMM</name>
<feature type="signal peptide" evidence="2">
    <location>
        <begin position="1"/>
        <end position="28"/>
    </location>
</feature>
<reference evidence="4 5" key="1">
    <citation type="submission" date="2018-09" db="EMBL/GenBank/DDBJ databases">
        <title>Phylogeny of the Shewanellaceae, and recommendation for two new genera, Pseudoshewanella and Parashewanella.</title>
        <authorList>
            <person name="Wang G."/>
        </authorList>
    </citation>
    <scope>NUCLEOTIDE SEQUENCE [LARGE SCALE GENOMIC DNA]</scope>
    <source>
        <strain evidence="4 5">C51</strain>
    </source>
</reference>
<comment type="caution">
    <text evidence="4">The sequence shown here is derived from an EMBL/GenBank/DDBJ whole genome shotgun (WGS) entry which is preliminary data.</text>
</comment>
<accession>A0A3L8PRJ2</accession>